<keyword evidence="2" id="KW-0472">Membrane</keyword>
<keyword evidence="2" id="KW-1133">Transmembrane helix</keyword>
<evidence type="ECO:0000313" key="3">
    <source>
        <dbReference type="EMBL" id="KAJ8871401.1"/>
    </source>
</evidence>
<gene>
    <name evidence="3" type="ORF">PR048_027718</name>
</gene>
<evidence type="ECO:0000313" key="4">
    <source>
        <dbReference type="Proteomes" id="UP001159363"/>
    </source>
</evidence>
<evidence type="ECO:0000256" key="1">
    <source>
        <dbReference type="SAM" id="MobiDB-lite"/>
    </source>
</evidence>
<keyword evidence="2" id="KW-0812">Transmembrane</keyword>
<feature type="region of interest" description="Disordered" evidence="1">
    <location>
        <begin position="399"/>
        <end position="418"/>
    </location>
</feature>
<dbReference type="EMBL" id="JARBHB010000012">
    <property type="protein sequence ID" value="KAJ8871401.1"/>
    <property type="molecule type" value="Genomic_DNA"/>
</dbReference>
<name>A0ABQ9GH90_9NEOP</name>
<proteinExistence type="predicted"/>
<organism evidence="3 4">
    <name type="scientific">Dryococelus australis</name>
    <dbReference type="NCBI Taxonomy" id="614101"/>
    <lineage>
        <taxon>Eukaryota</taxon>
        <taxon>Metazoa</taxon>
        <taxon>Ecdysozoa</taxon>
        <taxon>Arthropoda</taxon>
        <taxon>Hexapoda</taxon>
        <taxon>Insecta</taxon>
        <taxon>Pterygota</taxon>
        <taxon>Neoptera</taxon>
        <taxon>Polyneoptera</taxon>
        <taxon>Phasmatodea</taxon>
        <taxon>Verophasmatodea</taxon>
        <taxon>Anareolatae</taxon>
        <taxon>Phasmatidae</taxon>
        <taxon>Eurycanthinae</taxon>
        <taxon>Dryococelus</taxon>
    </lineage>
</organism>
<evidence type="ECO:0000256" key="2">
    <source>
        <dbReference type="SAM" id="Phobius"/>
    </source>
</evidence>
<keyword evidence="4" id="KW-1185">Reference proteome</keyword>
<reference evidence="3 4" key="1">
    <citation type="submission" date="2023-02" db="EMBL/GenBank/DDBJ databases">
        <title>LHISI_Scaffold_Assembly.</title>
        <authorList>
            <person name="Stuart O.P."/>
            <person name="Cleave R."/>
            <person name="Magrath M.J.L."/>
            <person name="Mikheyev A.S."/>
        </authorList>
    </citation>
    <scope>NUCLEOTIDE SEQUENCE [LARGE SCALE GENOMIC DNA]</scope>
    <source>
        <strain evidence="3">Daus_M_001</strain>
        <tissue evidence="3">Leg muscle</tissue>
    </source>
</reference>
<comment type="caution">
    <text evidence="3">The sequence shown here is derived from an EMBL/GenBank/DDBJ whole genome shotgun (WGS) entry which is preliminary data.</text>
</comment>
<protein>
    <submittedName>
        <fullName evidence="3">Uncharacterized protein</fullName>
    </submittedName>
</protein>
<sequence>MCLLGLGHTAGKYTETKLHGCFSDVVLAVLLLLTRGSTKRISRGRSRIFACVRLAGRCHWSAGFLGDLPFLTLLHPDTAPYSPRFTRISSQDLDVKTGQNLSLRKTLNFLALLLFNFSTGRISEEPKPFVADGRATRRGRISDAERQCEETDVSHVRHGTTGGIPRMTRLGIETPWWEPGELSITQLQTRYAGLEPGTSPLSAAFITSTIHVSSNSYRLRLTATLITSHVSRIRHNDFENPGFWCSAKCRVSLGSLYSTKGAVWRLIAQQQFAKMLYAPTYFRYQTPRIGHFSEMYYCRAGGQAAVVWLKLWELAISIEPVLQIVATPADLRPSRPVGARRTTKADRLVFSLVARGKTTPDEKFQGTAEWDRFCREGNQGTGREGGKRSEVIGAVAFTSQQDSSYPTSSRRSRRGDPGTYSAYISKSPCHLGCPAGKRGAACCLVYLISVWLQGISSFSFFLPRRRFAPPGACSLLTCAASNGVLIFLFVRLRGFPSKNN</sequence>
<accession>A0ABQ9GH90</accession>
<feature type="transmembrane region" description="Helical" evidence="2">
    <location>
        <begin position="474"/>
        <end position="492"/>
    </location>
</feature>
<dbReference type="Proteomes" id="UP001159363">
    <property type="component" value="Chromosome 11"/>
</dbReference>